<dbReference type="KEGG" id="tim:GMBLW1_12070"/>
<dbReference type="Pfam" id="PF12146">
    <property type="entry name" value="Hydrolase_4"/>
    <property type="match status" value="1"/>
</dbReference>
<evidence type="ECO:0000259" key="5">
    <source>
        <dbReference type="Pfam" id="PF12146"/>
    </source>
</evidence>
<dbReference type="EMBL" id="LR593887">
    <property type="protein sequence ID" value="VTS02348.1"/>
    <property type="molecule type" value="Genomic_DNA"/>
</dbReference>
<dbReference type="InterPro" id="IPR050960">
    <property type="entry name" value="AB_hydrolase_4_sf"/>
</dbReference>
<dbReference type="Proteomes" id="UP000464378">
    <property type="component" value="Chromosome"/>
</dbReference>
<accession>A0A6C2YNP7</accession>
<dbReference type="PANTHER" id="PTHR10794">
    <property type="entry name" value="ABHYDROLASE DOMAIN-CONTAINING PROTEIN"/>
    <property type="match status" value="1"/>
</dbReference>
<dbReference type="InterPro" id="IPR000952">
    <property type="entry name" value="AB_hydrolase_4_CS"/>
</dbReference>
<keyword evidence="3 6" id="KW-0378">Hydrolase</keyword>
<dbReference type="Gene3D" id="3.40.50.1820">
    <property type="entry name" value="alpha/beta hydrolase"/>
    <property type="match status" value="1"/>
</dbReference>
<evidence type="ECO:0000313" key="7">
    <source>
        <dbReference type="Proteomes" id="UP000464378"/>
    </source>
</evidence>
<feature type="active site" description="Charge relay system" evidence="4">
    <location>
        <position position="295"/>
    </location>
</feature>
<gene>
    <name evidence="6" type="ORF">GMBLW1_12070</name>
</gene>
<proteinExistence type="inferred from homology"/>
<dbReference type="InterPro" id="IPR029058">
    <property type="entry name" value="AB_hydrolase_fold"/>
</dbReference>
<dbReference type="PANTHER" id="PTHR10794:SF94">
    <property type="entry name" value="ESTERASE YHET-RELATED"/>
    <property type="match status" value="1"/>
</dbReference>
<dbReference type="PROSITE" id="PS01133">
    <property type="entry name" value="UPF0017"/>
    <property type="match status" value="1"/>
</dbReference>
<evidence type="ECO:0000256" key="2">
    <source>
        <dbReference type="ARBA" id="ARBA00022487"/>
    </source>
</evidence>
<dbReference type="GO" id="GO:0047372">
    <property type="term" value="F:monoacylglycerol lipase activity"/>
    <property type="evidence" value="ECO:0007669"/>
    <property type="project" value="TreeGrafter"/>
</dbReference>
<dbReference type="FunCoup" id="A0A6C2YNP7">
    <property type="interactions" value="206"/>
</dbReference>
<keyword evidence="2" id="KW-0719">Serine esterase</keyword>
<dbReference type="AlphaFoldDB" id="A0A6C2YNP7"/>
<comment type="similarity">
    <text evidence="1">Belongs to the AB hydrolase superfamily. AB hydrolase 4 family.</text>
</comment>
<organism evidence="6">
    <name type="scientific">Tuwongella immobilis</name>
    <dbReference type="NCBI Taxonomy" id="692036"/>
    <lineage>
        <taxon>Bacteria</taxon>
        <taxon>Pseudomonadati</taxon>
        <taxon>Planctomycetota</taxon>
        <taxon>Planctomycetia</taxon>
        <taxon>Gemmatales</taxon>
        <taxon>Gemmataceae</taxon>
        <taxon>Tuwongella</taxon>
    </lineage>
</organism>
<evidence type="ECO:0000313" key="6">
    <source>
        <dbReference type="EMBL" id="VIP02753.1"/>
    </source>
</evidence>
<dbReference type="InterPro" id="IPR012020">
    <property type="entry name" value="ABHD4"/>
</dbReference>
<dbReference type="GO" id="GO:0034338">
    <property type="term" value="F:short-chain carboxylesterase activity"/>
    <property type="evidence" value="ECO:0007669"/>
    <property type="project" value="TreeGrafter"/>
</dbReference>
<evidence type="ECO:0000256" key="3">
    <source>
        <dbReference type="ARBA" id="ARBA00022801"/>
    </source>
</evidence>
<dbReference type="EMBL" id="LR586016">
    <property type="protein sequence ID" value="VIP02753.1"/>
    <property type="molecule type" value="Genomic_DNA"/>
</dbReference>
<dbReference type="InterPro" id="IPR022742">
    <property type="entry name" value="Hydrolase_4"/>
</dbReference>
<protein>
    <recommendedName>
        <fullName evidence="5">Serine aminopeptidase S33 domain-containing protein</fullName>
    </recommendedName>
</protein>
<evidence type="ECO:0000256" key="4">
    <source>
        <dbReference type="PIRSR" id="PIRSR005211-1"/>
    </source>
</evidence>
<feature type="active site" description="Charge relay system" evidence="4">
    <location>
        <position position="169"/>
    </location>
</feature>
<dbReference type="InParanoid" id="A0A6C2YNP7"/>
<evidence type="ECO:0000256" key="1">
    <source>
        <dbReference type="ARBA" id="ARBA00010884"/>
    </source>
</evidence>
<sequence length="358" mass="39558">MTIWTHPRQIGTIAGLDFPRWVEVGIFGVKMHFRPLLGLSNGHLQTILASKLHGPRFLKHTIIHRIPLRDGAALAGLDSIPQNWVDGDPIVIIVHGMGGSARSGYVDRTGSRFFRYGVRVLRLDLRGSGLGVAWSKTVYHAGVSNDLADVMAWVSQAAPHSPVVILGSSLGGNITLKYAGECGANPPPNLKLILAVNPPINLLACLDMLENRYKRFYDKHFMRDLVGLAKRHARHHPDLPLPQFPKNVTVREFDALYTAPRNGFASAEEYYHRASAESVIPQITLPTLILTARDDPFIAVAPFDRLVVPSHITVDIRQRGGHLGYLGWDGQGGIRWGERYVVQWAMKRLASVQSASST</sequence>
<dbReference type="PIRSF" id="PIRSF005211">
    <property type="entry name" value="Ab_hydro_YheT"/>
    <property type="match status" value="1"/>
</dbReference>
<name>A0A6C2YNP7_9BACT</name>
<feature type="domain" description="Serine aminopeptidase S33" evidence="5">
    <location>
        <begin position="89"/>
        <end position="303"/>
    </location>
</feature>
<keyword evidence="7" id="KW-1185">Reference proteome</keyword>
<reference evidence="6" key="1">
    <citation type="submission" date="2019-04" db="EMBL/GenBank/DDBJ databases">
        <authorList>
            <consortium name="Science for Life Laboratories"/>
        </authorList>
    </citation>
    <scope>NUCLEOTIDE SEQUENCE</scope>
    <source>
        <strain evidence="6">MBLW1</strain>
    </source>
</reference>
<dbReference type="InterPro" id="IPR000073">
    <property type="entry name" value="AB_hydrolase_1"/>
</dbReference>
<feature type="active site" description="Charge relay system" evidence="4">
    <location>
        <position position="322"/>
    </location>
</feature>
<dbReference type="SUPFAM" id="SSF53474">
    <property type="entry name" value="alpha/beta-Hydrolases"/>
    <property type="match status" value="1"/>
</dbReference>
<dbReference type="PRINTS" id="PR00111">
    <property type="entry name" value="ABHYDROLASE"/>
</dbReference>